<keyword evidence="4" id="KW-1185">Reference proteome</keyword>
<keyword evidence="3" id="KW-0808">Transferase</keyword>
<organism evidence="3 4">
    <name type="scientific">Didymella exigua CBS 183.55</name>
    <dbReference type="NCBI Taxonomy" id="1150837"/>
    <lineage>
        <taxon>Eukaryota</taxon>
        <taxon>Fungi</taxon>
        <taxon>Dikarya</taxon>
        <taxon>Ascomycota</taxon>
        <taxon>Pezizomycotina</taxon>
        <taxon>Dothideomycetes</taxon>
        <taxon>Pleosporomycetidae</taxon>
        <taxon>Pleosporales</taxon>
        <taxon>Pleosporineae</taxon>
        <taxon>Didymellaceae</taxon>
        <taxon>Didymella</taxon>
    </lineage>
</organism>
<proteinExistence type="predicted"/>
<keyword evidence="3" id="KW-0489">Methyltransferase</keyword>
<dbReference type="PANTHER" id="PTHR43861:SF1">
    <property type="entry name" value="TRANS-ACONITATE 2-METHYLTRANSFERASE"/>
    <property type="match status" value="1"/>
</dbReference>
<evidence type="ECO:0000259" key="2">
    <source>
        <dbReference type="Pfam" id="PF13847"/>
    </source>
</evidence>
<feature type="region of interest" description="Disordered" evidence="1">
    <location>
        <begin position="1"/>
        <end position="27"/>
    </location>
</feature>
<dbReference type="Gene3D" id="3.40.50.150">
    <property type="entry name" value="Vaccinia Virus protein VP39"/>
    <property type="match status" value="1"/>
</dbReference>
<dbReference type="InterPro" id="IPR025714">
    <property type="entry name" value="Methyltranfer_dom"/>
</dbReference>
<dbReference type="OrthoDB" id="3647at2759"/>
<dbReference type="InterPro" id="IPR029063">
    <property type="entry name" value="SAM-dependent_MTases_sf"/>
</dbReference>
<dbReference type="EMBL" id="ML978963">
    <property type="protein sequence ID" value="KAF1930446.1"/>
    <property type="molecule type" value="Genomic_DNA"/>
</dbReference>
<evidence type="ECO:0000313" key="4">
    <source>
        <dbReference type="Proteomes" id="UP000800082"/>
    </source>
</evidence>
<reference evidence="3" key="1">
    <citation type="journal article" date="2020" name="Stud. Mycol.">
        <title>101 Dothideomycetes genomes: a test case for predicting lifestyles and emergence of pathogens.</title>
        <authorList>
            <person name="Haridas S."/>
            <person name="Albert R."/>
            <person name="Binder M."/>
            <person name="Bloem J."/>
            <person name="Labutti K."/>
            <person name="Salamov A."/>
            <person name="Andreopoulos B."/>
            <person name="Baker S."/>
            <person name="Barry K."/>
            <person name="Bills G."/>
            <person name="Bluhm B."/>
            <person name="Cannon C."/>
            <person name="Castanera R."/>
            <person name="Culley D."/>
            <person name="Daum C."/>
            <person name="Ezra D."/>
            <person name="Gonzalez J."/>
            <person name="Henrissat B."/>
            <person name="Kuo A."/>
            <person name="Liang C."/>
            <person name="Lipzen A."/>
            <person name="Lutzoni F."/>
            <person name="Magnuson J."/>
            <person name="Mondo S."/>
            <person name="Nolan M."/>
            <person name="Ohm R."/>
            <person name="Pangilinan J."/>
            <person name="Park H.-J."/>
            <person name="Ramirez L."/>
            <person name="Alfaro M."/>
            <person name="Sun H."/>
            <person name="Tritt A."/>
            <person name="Yoshinaga Y."/>
            <person name="Zwiers L.-H."/>
            <person name="Turgeon B."/>
            <person name="Goodwin S."/>
            <person name="Spatafora J."/>
            <person name="Crous P."/>
            <person name="Grigoriev I."/>
        </authorList>
    </citation>
    <scope>NUCLEOTIDE SEQUENCE</scope>
    <source>
        <strain evidence="3">CBS 183.55</strain>
    </source>
</reference>
<dbReference type="GeneID" id="54349561"/>
<dbReference type="AlphaFoldDB" id="A0A6A5RVY5"/>
<accession>A0A6A5RVY5</accession>
<protein>
    <submittedName>
        <fullName evidence="3">S-adenosyl-L-methionine-dependent methyltransferase</fullName>
    </submittedName>
</protein>
<evidence type="ECO:0000313" key="3">
    <source>
        <dbReference type="EMBL" id="KAF1930446.1"/>
    </source>
</evidence>
<gene>
    <name evidence="3" type="ORF">M421DRAFT_418765</name>
</gene>
<sequence>MVATEDERDGGAGGKDGRAMDESTQNTQYDGIGTRYLEIKTLPAAEPELPSILSALGDVVEGKKCLDLACGTGKYTHLISTLSATSVTGYDISPTMISGALTTYPPSQYPNLRFGVADCSVLDSLPASDNGTFDLVFSAWFLNYAGSERELISMFHVIESQMAPGGKFIGLTTDAHDPNMSIQKLDFYGLDILVLDAAYIAPDSGEVVGIKAKVKVSKAGFEFDCFQFRKEVYERCAKEAGLRIRWRESVMPDDERKETGYWEEWLARPTFAMLEATRTG</sequence>
<evidence type="ECO:0000256" key="1">
    <source>
        <dbReference type="SAM" id="MobiDB-lite"/>
    </source>
</evidence>
<dbReference type="GO" id="GO:0032259">
    <property type="term" value="P:methylation"/>
    <property type="evidence" value="ECO:0007669"/>
    <property type="project" value="UniProtKB-KW"/>
</dbReference>
<dbReference type="CDD" id="cd02440">
    <property type="entry name" value="AdoMet_MTases"/>
    <property type="match status" value="1"/>
</dbReference>
<feature type="domain" description="Methyltransferase" evidence="2">
    <location>
        <begin position="61"/>
        <end position="175"/>
    </location>
</feature>
<name>A0A6A5RVY5_9PLEO</name>
<dbReference type="Proteomes" id="UP000800082">
    <property type="component" value="Unassembled WGS sequence"/>
</dbReference>
<dbReference type="PANTHER" id="PTHR43861">
    <property type="entry name" value="TRANS-ACONITATE 2-METHYLTRANSFERASE-RELATED"/>
    <property type="match status" value="1"/>
</dbReference>
<dbReference type="SUPFAM" id="SSF53335">
    <property type="entry name" value="S-adenosyl-L-methionine-dependent methyltransferases"/>
    <property type="match status" value="1"/>
</dbReference>
<dbReference type="RefSeq" id="XP_033450694.1">
    <property type="nucleotide sequence ID" value="XM_033591893.1"/>
</dbReference>
<dbReference type="GO" id="GO:0008168">
    <property type="term" value="F:methyltransferase activity"/>
    <property type="evidence" value="ECO:0007669"/>
    <property type="project" value="UniProtKB-KW"/>
</dbReference>
<dbReference type="Pfam" id="PF13847">
    <property type="entry name" value="Methyltransf_31"/>
    <property type="match status" value="1"/>
</dbReference>